<proteinExistence type="inferred from homology"/>
<evidence type="ECO:0000256" key="3">
    <source>
        <dbReference type="ARBA" id="ARBA00022448"/>
    </source>
</evidence>
<evidence type="ECO:0000256" key="1">
    <source>
        <dbReference type="ARBA" id="ARBA00004651"/>
    </source>
</evidence>
<dbReference type="NCBIfam" id="TIGR01726">
    <property type="entry name" value="HEQRo_perm_3TM"/>
    <property type="match status" value="1"/>
</dbReference>
<keyword evidence="6" id="KW-0029">Amino-acid transport</keyword>
<dbReference type="Proteomes" id="UP000199012">
    <property type="component" value="Unassembled WGS sequence"/>
</dbReference>
<dbReference type="PROSITE" id="PS50928">
    <property type="entry name" value="ABC_TM1"/>
    <property type="match status" value="1"/>
</dbReference>
<accession>A0A1I0Y446</accession>
<feature type="transmembrane region" description="Helical" evidence="9">
    <location>
        <begin position="94"/>
        <end position="118"/>
    </location>
</feature>
<feature type="domain" description="ABC transmembrane type-1" evidence="11">
    <location>
        <begin position="94"/>
        <end position="287"/>
    </location>
</feature>
<dbReference type="AlphaFoldDB" id="A0A1I0Y446"/>
<feature type="transmembrane region" description="Helical" evidence="9">
    <location>
        <begin position="262"/>
        <end position="283"/>
    </location>
</feature>
<evidence type="ECO:0000256" key="8">
    <source>
        <dbReference type="ARBA" id="ARBA00023136"/>
    </source>
</evidence>
<gene>
    <name evidence="12" type="ORF">SAMN05421867_106132</name>
</gene>
<dbReference type="InterPro" id="IPR010065">
    <property type="entry name" value="AA_ABC_transptr_permease_3TM"/>
</dbReference>
<comment type="similarity">
    <text evidence="2">Belongs to the binding-protein-dependent transport system permease family. HisMQ subfamily.</text>
</comment>
<evidence type="ECO:0000256" key="6">
    <source>
        <dbReference type="ARBA" id="ARBA00022970"/>
    </source>
</evidence>
<dbReference type="Gene3D" id="1.10.3720.10">
    <property type="entry name" value="MetI-like"/>
    <property type="match status" value="1"/>
</dbReference>
<dbReference type="CDD" id="cd06261">
    <property type="entry name" value="TM_PBP2"/>
    <property type="match status" value="1"/>
</dbReference>
<evidence type="ECO:0000256" key="5">
    <source>
        <dbReference type="ARBA" id="ARBA00022692"/>
    </source>
</evidence>
<feature type="transmembrane region" description="Helical" evidence="9">
    <location>
        <begin position="164"/>
        <end position="185"/>
    </location>
</feature>
<evidence type="ECO:0000256" key="9">
    <source>
        <dbReference type="RuleBase" id="RU363032"/>
    </source>
</evidence>
<dbReference type="InterPro" id="IPR035906">
    <property type="entry name" value="MetI-like_sf"/>
</dbReference>
<protein>
    <submittedName>
        <fullName evidence="12">Polar amino acid transport system permease protein</fullName>
    </submittedName>
</protein>
<dbReference type="InterPro" id="IPR000515">
    <property type="entry name" value="MetI-like"/>
</dbReference>
<dbReference type="STRING" id="988821.SAMN05421867_106132"/>
<evidence type="ECO:0000256" key="4">
    <source>
        <dbReference type="ARBA" id="ARBA00022475"/>
    </source>
</evidence>
<reference evidence="12 13" key="1">
    <citation type="submission" date="2016-10" db="EMBL/GenBank/DDBJ databases">
        <authorList>
            <person name="de Groot N.N."/>
        </authorList>
    </citation>
    <scope>NUCLEOTIDE SEQUENCE [LARGE SCALE GENOMIC DNA]</scope>
    <source>
        <strain evidence="12 13">CGMCC 4.6945</strain>
    </source>
</reference>
<keyword evidence="8 9" id="KW-0472">Membrane</keyword>
<keyword evidence="7 9" id="KW-1133">Transmembrane helix</keyword>
<dbReference type="GO" id="GO:0006865">
    <property type="term" value="P:amino acid transport"/>
    <property type="evidence" value="ECO:0007669"/>
    <property type="project" value="UniProtKB-KW"/>
</dbReference>
<comment type="subcellular location">
    <subcellularLocation>
        <location evidence="1 9">Cell membrane</location>
        <topology evidence="1 9">Multi-pass membrane protein</topology>
    </subcellularLocation>
</comment>
<organism evidence="12 13">
    <name type="scientific">Cellulomonas marina</name>
    <dbReference type="NCBI Taxonomy" id="988821"/>
    <lineage>
        <taxon>Bacteria</taxon>
        <taxon>Bacillati</taxon>
        <taxon>Actinomycetota</taxon>
        <taxon>Actinomycetes</taxon>
        <taxon>Micrococcales</taxon>
        <taxon>Cellulomonadaceae</taxon>
        <taxon>Cellulomonas</taxon>
    </lineage>
</organism>
<evidence type="ECO:0000313" key="12">
    <source>
        <dbReference type="EMBL" id="SFB07350.1"/>
    </source>
</evidence>
<dbReference type="EMBL" id="FOKA01000006">
    <property type="protein sequence ID" value="SFB07350.1"/>
    <property type="molecule type" value="Genomic_DNA"/>
</dbReference>
<keyword evidence="4" id="KW-1003">Cell membrane</keyword>
<keyword evidence="3 9" id="KW-0813">Transport</keyword>
<evidence type="ECO:0000256" key="7">
    <source>
        <dbReference type="ARBA" id="ARBA00022989"/>
    </source>
</evidence>
<dbReference type="GO" id="GO:0022857">
    <property type="term" value="F:transmembrane transporter activity"/>
    <property type="evidence" value="ECO:0007669"/>
    <property type="project" value="InterPro"/>
</dbReference>
<evidence type="ECO:0000259" key="11">
    <source>
        <dbReference type="PROSITE" id="PS50928"/>
    </source>
</evidence>
<dbReference type="GO" id="GO:0043190">
    <property type="term" value="C:ATP-binding cassette (ABC) transporter complex"/>
    <property type="evidence" value="ECO:0007669"/>
    <property type="project" value="InterPro"/>
</dbReference>
<keyword evidence="13" id="KW-1185">Reference proteome</keyword>
<dbReference type="Pfam" id="PF00528">
    <property type="entry name" value="BPD_transp_1"/>
    <property type="match status" value="1"/>
</dbReference>
<dbReference type="PANTHER" id="PTHR30614">
    <property type="entry name" value="MEMBRANE COMPONENT OF AMINO ACID ABC TRANSPORTER"/>
    <property type="match status" value="1"/>
</dbReference>
<name>A0A1I0Y446_9CELL</name>
<evidence type="ECO:0000256" key="2">
    <source>
        <dbReference type="ARBA" id="ARBA00010072"/>
    </source>
</evidence>
<evidence type="ECO:0000313" key="13">
    <source>
        <dbReference type="Proteomes" id="UP000199012"/>
    </source>
</evidence>
<dbReference type="PANTHER" id="PTHR30614:SF20">
    <property type="entry name" value="GLUTAMINE TRANSPORT SYSTEM PERMEASE PROTEIN GLNP"/>
    <property type="match status" value="1"/>
</dbReference>
<keyword evidence="5 9" id="KW-0812">Transmembrane</keyword>
<feature type="region of interest" description="Disordered" evidence="10">
    <location>
        <begin position="1"/>
        <end position="24"/>
    </location>
</feature>
<evidence type="ECO:0000256" key="10">
    <source>
        <dbReference type="SAM" id="MobiDB-lite"/>
    </source>
</evidence>
<sequence length="310" mass="32493">MTSRAAEPAPEPAPDRALPLAHPAWTPSPLARERLAYRRARARRSALVGLASTLVVGALAVLALVSSPGWPRVRASFLDPEVAWASLPRVLEGLWLNLRVMAVAAVCILVLALVLAVCRTLRGPVFLPLRLAATVYVDVFRGLPLILVLLLVGFGLPGLRLQGIPTSAVVLGGLALVLTYSAYVAEVFRAGIESVHPSQVAAARSLGLSHAQALRTVVLPQAVRRVVPPLLNDLVALQKDSGLISILGAVDAVRAAQIQTSAYASFTPYVVAGLLFVALTIPLSRLTDALARRGGWQGATAGVAGAGPIR</sequence>
<dbReference type="InterPro" id="IPR043429">
    <property type="entry name" value="ArtM/GltK/GlnP/TcyL/YhdX-like"/>
</dbReference>
<dbReference type="SUPFAM" id="SSF161098">
    <property type="entry name" value="MetI-like"/>
    <property type="match status" value="1"/>
</dbReference>
<feature type="transmembrane region" description="Helical" evidence="9">
    <location>
        <begin position="46"/>
        <end position="65"/>
    </location>
</feature>
<feature type="transmembrane region" description="Helical" evidence="9">
    <location>
        <begin position="139"/>
        <end position="158"/>
    </location>
</feature>